<keyword evidence="1" id="KW-0472">Membrane</keyword>
<dbReference type="AlphaFoldDB" id="A0A242CFC8"/>
<reference evidence="6" key="1">
    <citation type="submission" date="2017-05" db="EMBL/GenBank/DDBJ databases">
        <title>The Genome Sequence of Enterococcus sp. 4G2_DIV0659.</title>
        <authorList>
            <consortium name="The Broad Institute Genomics Platform"/>
            <consortium name="The Broad Institute Genomic Center for Infectious Diseases"/>
            <person name="Earl A."/>
            <person name="Manson A."/>
            <person name="Schwartman J."/>
            <person name="Gilmore M."/>
            <person name="Abouelleil A."/>
            <person name="Cao P."/>
            <person name="Chapman S."/>
            <person name="Cusick C."/>
            <person name="Shea T."/>
            <person name="Young S."/>
            <person name="Neafsey D."/>
            <person name="Nusbaum C."/>
            <person name="Birren B."/>
        </authorList>
    </citation>
    <scope>NUCLEOTIDE SEQUENCE [LARGE SCALE GENOMIC DNA]</scope>
    <source>
        <strain evidence="6">4G2_DIV0659</strain>
    </source>
</reference>
<dbReference type="Pfam" id="PF06030">
    <property type="entry name" value="WxLIP_PGBD"/>
    <property type="match status" value="1"/>
</dbReference>
<dbReference type="EMBL" id="NGLE02000001">
    <property type="protein sequence ID" value="MEI5994480.1"/>
    <property type="molecule type" value="Genomic_DNA"/>
</dbReference>
<keyword evidence="2" id="KW-0732">Signal</keyword>
<dbReference type="Pfam" id="PF11797">
    <property type="entry name" value="WxLIP_HBD"/>
    <property type="match status" value="1"/>
</dbReference>
<feature type="signal peptide" evidence="2">
    <location>
        <begin position="1"/>
        <end position="26"/>
    </location>
</feature>
<feature type="domain" description="WxL Interacting Protein host binding" evidence="4">
    <location>
        <begin position="168"/>
        <end position="302"/>
    </location>
</feature>
<organism evidence="6">
    <name type="scientific">Candidatus Enterococcus mansonii</name>
    <dbReference type="NCBI Taxonomy" id="1834181"/>
    <lineage>
        <taxon>Bacteria</taxon>
        <taxon>Bacillati</taxon>
        <taxon>Bacillota</taxon>
        <taxon>Bacilli</taxon>
        <taxon>Lactobacillales</taxon>
        <taxon>Enterococcaceae</taxon>
        <taxon>Enterococcus</taxon>
    </lineage>
</organism>
<dbReference type="STRING" id="1834181.A5880_001943"/>
<evidence type="ECO:0000259" key="3">
    <source>
        <dbReference type="Pfam" id="PF06030"/>
    </source>
</evidence>
<protein>
    <submittedName>
        <fullName evidence="6">Uncharacterized protein</fullName>
    </submittedName>
</protein>
<evidence type="ECO:0000256" key="2">
    <source>
        <dbReference type="SAM" id="SignalP"/>
    </source>
</evidence>
<evidence type="ECO:0000259" key="4">
    <source>
        <dbReference type="Pfam" id="PF11797"/>
    </source>
</evidence>
<dbReference type="InterPro" id="IPR021759">
    <property type="entry name" value="WxLIP_HBD"/>
</dbReference>
<feature type="domain" description="WxL Interacting Protein peptidoglycan binding" evidence="3">
    <location>
        <begin position="36"/>
        <end position="154"/>
    </location>
</feature>
<keyword evidence="7" id="KW-1185">Reference proteome</keyword>
<dbReference type="InterPro" id="IPR010317">
    <property type="entry name" value="WxLIP_PGBD"/>
</dbReference>
<evidence type="ECO:0000256" key="1">
    <source>
        <dbReference type="SAM" id="Phobius"/>
    </source>
</evidence>
<evidence type="ECO:0000313" key="7">
    <source>
        <dbReference type="Proteomes" id="UP000195139"/>
    </source>
</evidence>
<proteinExistence type="predicted"/>
<keyword evidence="1" id="KW-0812">Transmembrane</keyword>
<dbReference type="RefSeq" id="WP_086330829.1">
    <property type="nucleotide sequence ID" value="NZ_NGLE02000001.1"/>
</dbReference>
<evidence type="ECO:0000313" key="5">
    <source>
        <dbReference type="EMBL" id="MEI5994480.1"/>
    </source>
</evidence>
<dbReference type="OrthoDB" id="2148359at2"/>
<dbReference type="EMBL" id="NGLE01000002">
    <property type="protein sequence ID" value="OTO08943.1"/>
    <property type="molecule type" value="Genomic_DNA"/>
</dbReference>
<sequence>MKKKIISGFFSFLYIICFIFPMNSYADETKPDTGGFSFEVIQPENQHNKEVTYFDLLMKPGQKQTVQMKMNNSSDEEIKISVKLNSAKTNSNGVIEYGPSQIKKDASLKYEFTDIVKAPEEVKIPAKGHILVDFNITMPESTFEGYISGGIQLQQIDGEVKKQTDTGMVVNKFAYLVGMLLSESDTKEIQPDLKLNKVYPELQNFRNAIFVNFSNVQPVYTEKMTVDAQITKKGSSEVLYETKKSNMRMAPNSMIEFPISMNGEKMTPGDYQAKVLVTTVAGGKWAWDQSFKITNEEADKFNDQDLSLVQDRGINWVLILLIVGGILLVIIVVFVIIRLVSKKKQKKKQLKRKATKKKKTKK</sequence>
<name>A0A242CFC8_9ENTE</name>
<feature type="transmembrane region" description="Helical" evidence="1">
    <location>
        <begin position="316"/>
        <end position="340"/>
    </location>
</feature>
<reference evidence="5 7" key="2">
    <citation type="submission" date="2018-07" db="EMBL/GenBank/DDBJ databases">
        <title>The Genome Sequence of Enterococcus sp. DIV0659b.</title>
        <authorList>
            <consortium name="The Broad Institute Genomics Platform"/>
            <consortium name="The Broad Institute Genomic Center for Infectious Diseases"/>
            <person name="Earl A."/>
            <person name="Manson A."/>
            <person name="Schwartman J."/>
            <person name="Gilmore M."/>
            <person name="Abouelleil A."/>
            <person name="Cao P."/>
            <person name="Chapman S."/>
            <person name="Cusick C."/>
            <person name="Shea T."/>
            <person name="Young S."/>
            <person name="Neafsey D."/>
            <person name="Nusbaum C."/>
            <person name="Birren B."/>
        </authorList>
    </citation>
    <scope>NUCLEOTIDE SEQUENCE [LARGE SCALE GENOMIC DNA]</scope>
    <source>
        <strain evidence="5 7">4G2_DIV0659</strain>
    </source>
</reference>
<gene>
    <name evidence="6" type="ORF">A5880_001943</name>
    <name evidence="5" type="ORF">A5880_002038</name>
</gene>
<feature type="chain" id="PRO_5012512255" evidence="2">
    <location>
        <begin position="27"/>
        <end position="362"/>
    </location>
</feature>
<keyword evidence="1" id="KW-1133">Transmembrane helix</keyword>
<comment type="caution">
    <text evidence="6">The sequence shown here is derived from an EMBL/GenBank/DDBJ whole genome shotgun (WGS) entry which is preliminary data.</text>
</comment>
<accession>A0A242CFC8</accession>
<dbReference type="Proteomes" id="UP000195139">
    <property type="component" value="Unassembled WGS sequence"/>
</dbReference>
<evidence type="ECO:0000313" key="6">
    <source>
        <dbReference type="EMBL" id="OTO08943.1"/>
    </source>
</evidence>